<reference evidence="1" key="1">
    <citation type="submission" date="2023-04" db="EMBL/GenBank/DDBJ databases">
        <authorList>
            <person name="Li W."/>
        </authorList>
    </citation>
    <scope>NUCLEOTIDE SEQUENCE</scope>
    <source>
        <strain evidence="1">QITACRE101</strain>
    </source>
</reference>
<dbReference type="Pfam" id="PF09392">
    <property type="entry name" value="T3SS_needle_F"/>
    <property type="match status" value="1"/>
</dbReference>
<dbReference type="GO" id="GO:0015031">
    <property type="term" value="P:protein transport"/>
    <property type="evidence" value="ECO:0007669"/>
    <property type="project" value="InterPro"/>
</dbReference>
<organism evidence="1 2">
    <name type="scientific">Providencia rettgeri</name>
    <dbReference type="NCBI Taxonomy" id="587"/>
    <lineage>
        <taxon>Bacteria</taxon>
        <taxon>Pseudomonadati</taxon>
        <taxon>Pseudomonadota</taxon>
        <taxon>Gammaproteobacteria</taxon>
        <taxon>Enterobacterales</taxon>
        <taxon>Morganellaceae</taxon>
        <taxon>Providencia</taxon>
    </lineage>
</organism>
<proteinExistence type="predicted"/>
<protein>
    <submittedName>
        <fullName evidence="1">Type III secretion system inner rod subunit SctI</fullName>
    </submittedName>
</protein>
<sequence length="98" mass="10699">MSPITSNLSMISSTEMASEIPSSIPIADKVKEFFAEYSASTNQERTALMNSVNTIDPSNPVQLLQFQNRVGKYSLAMNMISTLTHKSVSAIDTVLKAQ</sequence>
<name>A0AB35LEP5_PRORE</name>
<gene>
    <name evidence="1" type="primary">sctI</name>
    <name evidence="1" type="ORF">QDQ51_17355</name>
</gene>
<comment type="caution">
    <text evidence="1">The sequence shown here is derived from an EMBL/GenBank/DDBJ whole genome shotgun (WGS) entry which is preliminary data.</text>
</comment>
<dbReference type="InterPro" id="IPR047754">
    <property type="entry name" value="T3SS_SctI-like"/>
</dbReference>
<dbReference type="SUPFAM" id="SSF140129">
    <property type="entry name" value="MxiH-like"/>
    <property type="match status" value="1"/>
</dbReference>
<dbReference type="InterPro" id="IPR037203">
    <property type="entry name" value="T3SS_needle-like_sf"/>
</dbReference>
<evidence type="ECO:0000313" key="2">
    <source>
        <dbReference type="Proteomes" id="UP001162044"/>
    </source>
</evidence>
<accession>A0AB35LEP5</accession>
<dbReference type="RefSeq" id="WP_196719962.1">
    <property type="nucleotide sequence ID" value="NZ_ABEXOA020000215.1"/>
</dbReference>
<evidence type="ECO:0000313" key="1">
    <source>
        <dbReference type="EMBL" id="MDH2307177.1"/>
    </source>
</evidence>
<reference evidence="1" key="2">
    <citation type="submission" date="2023-10" db="EMBL/GenBank/DDBJ databases">
        <title>Analysis of Resistance Genes of Carbapenem-resistant Providencia rettgeri.</title>
        <authorList>
            <person name="Liu M."/>
        </authorList>
    </citation>
    <scope>NUCLEOTIDE SEQUENCE</scope>
    <source>
        <strain evidence="1">QITACRE101</strain>
    </source>
</reference>
<dbReference type="Gene3D" id="1.20.58.90">
    <property type="match status" value="1"/>
</dbReference>
<dbReference type="Proteomes" id="UP001162044">
    <property type="component" value="Unassembled WGS sequence"/>
</dbReference>
<dbReference type="InterPro" id="IPR021123">
    <property type="entry name" value="T3SS_needle-like"/>
</dbReference>
<dbReference type="AlphaFoldDB" id="A0AB35LEP5"/>
<dbReference type="NCBIfam" id="NF038054">
    <property type="entry name" value="T3SS_SctI"/>
    <property type="match status" value="1"/>
</dbReference>
<dbReference type="EMBL" id="JARVQW010000010">
    <property type="protein sequence ID" value="MDH2307177.1"/>
    <property type="molecule type" value="Genomic_DNA"/>
</dbReference>